<evidence type="ECO:0000313" key="8">
    <source>
        <dbReference type="Proteomes" id="UP000813463"/>
    </source>
</evidence>
<dbReference type="GO" id="GO:0019752">
    <property type="term" value="P:carboxylic acid metabolic process"/>
    <property type="evidence" value="ECO:0007669"/>
    <property type="project" value="InterPro"/>
</dbReference>
<evidence type="ECO:0000256" key="3">
    <source>
        <dbReference type="ARBA" id="ARBA00022793"/>
    </source>
</evidence>
<evidence type="ECO:0000256" key="4">
    <source>
        <dbReference type="ARBA" id="ARBA00022898"/>
    </source>
</evidence>
<dbReference type="InterPro" id="IPR002129">
    <property type="entry name" value="PyrdxlP-dep_de-COase"/>
</dbReference>
<dbReference type="GO" id="GO:0030170">
    <property type="term" value="F:pyridoxal phosphate binding"/>
    <property type="evidence" value="ECO:0007669"/>
    <property type="project" value="InterPro"/>
</dbReference>
<evidence type="ECO:0000256" key="7">
    <source>
        <dbReference type="RuleBase" id="RU000382"/>
    </source>
</evidence>
<evidence type="ECO:0000256" key="6">
    <source>
        <dbReference type="PIRSR" id="PIRSR602129-50"/>
    </source>
</evidence>
<proteinExistence type="inferred from homology"/>
<name>A0A9R0IVV7_SPIOL</name>
<organism evidence="8 9">
    <name type="scientific">Spinacia oleracea</name>
    <name type="common">Spinach</name>
    <dbReference type="NCBI Taxonomy" id="3562"/>
    <lineage>
        <taxon>Eukaryota</taxon>
        <taxon>Viridiplantae</taxon>
        <taxon>Streptophyta</taxon>
        <taxon>Embryophyta</taxon>
        <taxon>Tracheophyta</taxon>
        <taxon>Spermatophyta</taxon>
        <taxon>Magnoliopsida</taxon>
        <taxon>eudicotyledons</taxon>
        <taxon>Gunneridae</taxon>
        <taxon>Pentapetalae</taxon>
        <taxon>Caryophyllales</taxon>
        <taxon>Chenopodiaceae</taxon>
        <taxon>Chenopodioideae</taxon>
        <taxon>Anserineae</taxon>
        <taxon>Spinacia</taxon>
    </lineage>
</organism>
<dbReference type="RefSeq" id="XP_021855229.2">
    <property type="nucleotide sequence ID" value="XM_021999537.2"/>
</dbReference>
<evidence type="ECO:0000313" key="10">
    <source>
        <dbReference type="RefSeq" id="XP_056693868.1"/>
    </source>
</evidence>
<evidence type="ECO:0000256" key="1">
    <source>
        <dbReference type="ARBA" id="ARBA00001933"/>
    </source>
</evidence>
<evidence type="ECO:0000256" key="5">
    <source>
        <dbReference type="ARBA" id="ARBA00023239"/>
    </source>
</evidence>
<dbReference type="Pfam" id="PF00282">
    <property type="entry name" value="Pyridoxal_deC"/>
    <property type="match status" value="1"/>
</dbReference>
<keyword evidence="8" id="KW-1185">Reference proteome</keyword>
<sequence length="467" mass="53116">MVVYAEKKALHQELSQNSKRLFSESANTTVVTCTVNGEEGKESGNGTVTSSCLDIEEYGANGEITGEKKAYVATVLERYTRRWHERSKHHLGYPANLDFNYDDLDQFQQFLINNCGDPFIEGNYGVNSRDFEVAVLDWFANLWEIKKDEYWGYITNGGTEGNFHGLLVGREMFPDGILYTSSESHYSVFKAAHMYRMECIKIDTLISGEINCGDLKANLLRNKNKPAIINITIGTTIKGGVDDVDLVIQTLEECGFPRNRFYIHCDGALFGVMLPFLDQAPRVTFKKPIDSISISGHKFIGCPMPCGVQIVRTNHINLLSRNVEYISSKDVTIMGSRNGHNPIFLWYALYCKGYNGFRKEVQKCMQNARYLRDRLVEVGVSVMLNEFSNTVVFERPKDEEFIRHWQLPCEGNITHVVVMPNVTIDKLNSFVDEIVKKRLIWFKVDGKLPTCVAFEIGKENCVCPQHK</sequence>
<keyword evidence="5 7" id="KW-0456">Lyase</keyword>
<dbReference type="InterPro" id="IPR021115">
    <property type="entry name" value="Pyridoxal-P_BS"/>
</dbReference>
<dbReference type="InterPro" id="IPR015422">
    <property type="entry name" value="PyrdxlP-dep_Trfase_small"/>
</dbReference>
<dbReference type="GeneID" id="110794259"/>
<dbReference type="KEGG" id="soe:110794259"/>
<gene>
    <name evidence="9 10" type="primary">LOC110794259</name>
</gene>
<dbReference type="PROSITE" id="PS00392">
    <property type="entry name" value="DDC_GAD_HDC_YDC"/>
    <property type="match status" value="1"/>
</dbReference>
<dbReference type="RefSeq" id="XP_056693868.1">
    <property type="nucleotide sequence ID" value="XM_056837890.1"/>
</dbReference>
<reference evidence="9 10" key="2">
    <citation type="submission" date="2025-05" db="UniProtKB">
        <authorList>
            <consortium name="RefSeq"/>
        </authorList>
    </citation>
    <scope>IDENTIFICATION</scope>
    <source>
        <tissue evidence="9 10">Leaf</tissue>
    </source>
</reference>
<dbReference type="Proteomes" id="UP000813463">
    <property type="component" value="Chromosome 2"/>
</dbReference>
<dbReference type="PANTHER" id="PTHR46101:SF2">
    <property type="entry name" value="SERINE DECARBOXYLASE"/>
    <property type="match status" value="1"/>
</dbReference>
<dbReference type="SUPFAM" id="SSF53383">
    <property type="entry name" value="PLP-dependent transferases"/>
    <property type="match status" value="1"/>
</dbReference>
<dbReference type="InterPro" id="IPR051151">
    <property type="entry name" value="Group_II_Decarboxylase"/>
</dbReference>
<dbReference type="NCBIfam" id="NF002748">
    <property type="entry name" value="PRK02769.1"/>
    <property type="match status" value="1"/>
</dbReference>
<dbReference type="PANTHER" id="PTHR46101">
    <property type="match status" value="1"/>
</dbReference>
<comment type="cofactor">
    <cofactor evidence="1 6 7">
        <name>pyridoxal 5'-phosphate</name>
        <dbReference type="ChEBI" id="CHEBI:597326"/>
    </cofactor>
</comment>
<dbReference type="AlphaFoldDB" id="A0A9R0IVV7"/>
<feature type="modified residue" description="N6-(pyridoxal phosphate)lysine" evidence="6">
    <location>
        <position position="298"/>
    </location>
</feature>
<evidence type="ECO:0000313" key="9">
    <source>
        <dbReference type="RefSeq" id="XP_021855229.2"/>
    </source>
</evidence>
<dbReference type="Gene3D" id="3.40.640.10">
    <property type="entry name" value="Type I PLP-dependent aspartate aminotransferase-like (Major domain)"/>
    <property type="match status" value="1"/>
</dbReference>
<dbReference type="Gene3D" id="3.90.1150.10">
    <property type="entry name" value="Aspartate Aminotransferase, domain 1"/>
    <property type="match status" value="1"/>
</dbReference>
<keyword evidence="3" id="KW-0210">Decarboxylase</keyword>
<reference evidence="8" key="1">
    <citation type="journal article" date="2021" name="Nat. Commun.">
        <title>Genomic analyses provide insights into spinach domestication and the genetic basis of agronomic traits.</title>
        <authorList>
            <person name="Cai X."/>
            <person name="Sun X."/>
            <person name="Xu C."/>
            <person name="Sun H."/>
            <person name="Wang X."/>
            <person name="Ge C."/>
            <person name="Zhang Z."/>
            <person name="Wang Q."/>
            <person name="Fei Z."/>
            <person name="Jiao C."/>
            <person name="Wang Q."/>
        </authorList>
    </citation>
    <scope>NUCLEOTIDE SEQUENCE [LARGE SCALE GENOMIC DNA]</scope>
    <source>
        <strain evidence="8">cv. Varoflay</strain>
    </source>
</reference>
<dbReference type="InterPro" id="IPR015421">
    <property type="entry name" value="PyrdxlP-dep_Trfase_major"/>
</dbReference>
<dbReference type="GO" id="GO:0016831">
    <property type="term" value="F:carboxy-lyase activity"/>
    <property type="evidence" value="ECO:0007669"/>
    <property type="project" value="UniProtKB-KW"/>
</dbReference>
<comment type="similarity">
    <text evidence="2 7">Belongs to the group II decarboxylase family.</text>
</comment>
<protein>
    <submittedName>
        <fullName evidence="9 10">Serine decarboxylase</fullName>
    </submittedName>
</protein>
<dbReference type="InterPro" id="IPR015424">
    <property type="entry name" value="PyrdxlP-dep_Trfase"/>
</dbReference>
<keyword evidence="4 6" id="KW-0663">Pyridoxal phosphate</keyword>
<accession>A0A9R0IVV7</accession>
<evidence type="ECO:0000256" key="2">
    <source>
        <dbReference type="ARBA" id="ARBA00009533"/>
    </source>
</evidence>